<dbReference type="GO" id="GO:0015252">
    <property type="term" value="F:proton channel activity"/>
    <property type="evidence" value="ECO:0007669"/>
    <property type="project" value="InterPro"/>
</dbReference>
<organism evidence="14 15">
    <name type="scientific">Sphingomonas gellani</name>
    <dbReference type="NCBI Taxonomy" id="1166340"/>
    <lineage>
        <taxon>Bacteria</taxon>
        <taxon>Pseudomonadati</taxon>
        <taxon>Pseudomonadota</taxon>
        <taxon>Alphaproteobacteria</taxon>
        <taxon>Sphingomonadales</taxon>
        <taxon>Sphingomonadaceae</taxon>
        <taxon>Sphingomonas</taxon>
    </lineage>
</organism>
<comment type="subcellular location">
    <subcellularLocation>
        <location evidence="1">Membrane</location>
        <topology evidence="1">Multi-pass membrane protein</topology>
    </subcellularLocation>
</comment>
<evidence type="ECO:0000256" key="13">
    <source>
        <dbReference type="SAM" id="Phobius"/>
    </source>
</evidence>
<dbReference type="PANTHER" id="PTHR31462:SF5">
    <property type="entry name" value="ENDOSOMAL_LYSOSOMAL PROTON CHANNEL TMEM175"/>
    <property type="match status" value="1"/>
</dbReference>
<evidence type="ECO:0000256" key="3">
    <source>
        <dbReference type="ARBA" id="ARBA00022448"/>
    </source>
</evidence>
<evidence type="ECO:0000256" key="5">
    <source>
        <dbReference type="ARBA" id="ARBA00022692"/>
    </source>
</evidence>
<feature type="transmembrane region" description="Helical" evidence="13">
    <location>
        <begin position="175"/>
        <end position="192"/>
    </location>
</feature>
<dbReference type="EMBL" id="FOCF01000003">
    <property type="protein sequence ID" value="SEM91541.1"/>
    <property type="molecule type" value="Genomic_DNA"/>
</dbReference>
<keyword evidence="8 13" id="KW-1133">Transmembrane helix</keyword>
<evidence type="ECO:0000256" key="8">
    <source>
        <dbReference type="ARBA" id="ARBA00022989"/>
    </source>
</evidence>
<evidence type="ECO:0000256" key="9">
    <source>
        <dbReference type="ARBA" id="ARBA00023065"/>
    </source>
</evidence>
<keyword evidence="4" id="KW-0633">Potassium transport</keyword>
<evidence type="ECO:0000313" key="14">
    <source>
        <dbReference type="EMBL" id="SEM91541.1"/>
    </source>
</evidence>
<dbReference type="OrthoDB" id="7626281at2"/>
<feature type="transmembrane region" description="Helical" evidence="13">
    <location>
        <begin position="56"/>
        <end position="78"/>
    </location>
</feature>
<evidence type="ECO:0000256" key="1">
    <source>
        <dbReference type="ARBA" id="ARBA00004141"/>
    </source>
</evidence>
<evidence type="ECO:0000256" key="12">
    <source>
        <dbReference type="ARBA" id="ARBA00034430"/>
    </source>
</evidence>
<dbReference type="InterPro" id="IPR010617">
    <property type="entry name" value="TMEM175-like"/>
</dbReference>
<comment type="similarity">
    <text evidence="2">Belongs to the TMEM175 family.</text>
</comment>
<evidence type="ECO:0000256" key="4">
    <source>
        <dbReference type="ARBA" id="ARBA00022538"/>
    </source>
</evidence>
<evidence type="ECO:0000313" key="15">
    <source>
        <dbReference type="Proteomes" id="UP000199206"/>
    </source>
</evidence>
<feature type="transmembrane region" description="Helical" evidence="13">
    <location>
        <begin position="24"/>
        <end position="44"/>
    </location>
</feature>
<dbReference type="PANTHER" id="PTHR31462">
    <property type="entry name" value="ENDOSOMAL/LYSOSOMAL POTASSIUM CHANNEL TMEM175"/>
    <property type="match status" value="1"/>
</dbReference>
<dbReference type="GO" id="GO:0016020">
    <property type="term" value="C:membrane"/>
    <property type="evidence" value="ECO:0007669"/>
    <property type="project" value="UniProtKB-SubCell"/>
</dbReference>
<proteinExistence type="inferred from homology"/>
<keyword evidence="6" id="KW-0631">Potassium channel</keyword>
<dbReference type="GO" id="GO:0005267">
    <property type="term" value="F:potassium channel activity"/>
    <property type="evidence" value="ECO:0007669"/>
    <property type="project" value="UniProtKB-KW"/>
</dbReference>
<name>A0A1H8C8K3_9SPHN</name>
<keyword evidence="7" id="KW-0630">Potassium</keyword>
<sequence>MSALSDAQTEAHADAHPGHQLERLAFFSDAVFAIAITLLVIEIHPPHVHDPADTGAYLRALAGLWPEMFGFLISFYSIGNFWVGHHRAFSMAAHWSERLLLPNLVMLLAIVAMPFVTGFMSINGSARVPTVLYSGWLLFAALVNLWLQRRVLTPPVLSDQVAPERIGTIRRRGQAVTLGAACALIACSLAPWPGTGMAALLTIPLWRMLLDARARTAGRRRR</sequence>
<feature type="transmembrane region" description="Helical" evidence="13">
    <location>
        <begin position="128"/>
        <end position="147"/>
    </location>
</feature>
<gene>
    <name evidence="14" type="ORF">SAMN05192583_1506</name>
</gene>
<dbReference type="Pfam" id="PF06736">
    <property type="entry name" value="TMEM175"/>
    <property type="match status" value="1"/>
</dbReference>
<feature type="transmembrane region" description="Helical" evidence="13">
    <location>
        <begin position="99"/>
        <end position="122"/>
    </location>
</feature>
<keyword evidence="9" id="KW-0406">Ion transport</keyword>
<evidence type="ECO:0000256" key="10">
    <source>
        <dbReference type="ARBA" id="ARBA00023136"/>
    </source>
</evidence>
<evidence type="ECO:0000256" key="11">
    <source>
        <dbReference type="ARBA" id="ARBA00023303"/>
    </source>
</evidence>
<dbReference type="RefSeq" id="WP_093665038.1">
    <property type="nucleotide sequence ID" value="NZ_FOCF01000003.1"/>
</dbReference>
<dbReference type="Proteomes" id="UP000199206">
    <property type="component" value="Unassembled WGS sequence"/>
</dbReference>
<evidence type="ECO:0000256" key="2">
    <source>
        <dbReference type="ARBA" id="ARBA00006920"/>
    </source>
</evidence>
<protein>
    <submittedName>
        <fullName evidence="14">Uncharacterized membrane protein</fullName>
    </submittedName>
</protein>
<keyword evidence="11" id="KW-0407">Ion channel</keyword>
<comment type="catalytic activity">
    <reaction evidence="12">
        <text>K(+)(in) = K(+)(out)</text>
        <dbReference type="Rhea" id="RHEA:29463"/>
        <dbReference type="ChEBI" id="CHEBI:29103"/>
    </reaction>
</comment>
<evidence type="ECO:0000256" key="7">
    <source>
        <dbReference type="ARBA" id="ARBA00022958"/>
    </source>
</evidence>
<keyword evidence="10 13" id="KW-0472">Membrane</keyword>
<keyword evidence="3" id="KW-0813">Transport</keyword>
<keyword evidence="5 13" id="KW-0812">Transmembrane</keyword>
<dbReference type="STRING" id="1166340.SAMN05192583_1506"/>
<evidence type="ECO:0000256" key="6">
    <source>
        <dbReference type="ARBA" id="ARBA00022826"/>
    </source>
</evidence>
<keyword evidence="15" id="KW-1185">Reference proteome</keyword>
<dbReference type="AlphaFoldDB" id="A0A1H8C8K3"/>
<reference evidence="15" key="1">
    <citation type="submission" date="2016-10" db="EMBL/GenBank/DDBJ databases">
        <authorList>
            <person name="Varghese N."/>
            <person name="Submissions S."/>
        </authorList>
    </citation>
    <scope>NUCLEOTIDE SEQUENCE [LARGE SCALE GENOMIC DNA]</scope>
    <source>
        <strain evidence="15">S6-262</strain>
    </source>
</reference>
<accession>A0A1H8C8K3</accession>